<evidence type="ECO:0000256" key="7">
    <source>
        <dbReference type="ARBA" id="ARBA00022827"/>
    </source>
</evidence>
<dbReference type="PROSITE" id="PS00787">
    <property type="entry name" value="CHORISMATE_SYNTHASE_1"/>
    <property type="match status" value="1"/>
</dbReference>
<evidence type="ECO:0000256" key="3">
    <source>
        <dbReference type="ARBA" id="ARBA00013036"/>
    </source>
</evidence>
<dbReference type="GO" id="GO:0004107">
    <property type="term" value="F:chorismate synthase activity"/>
    <property type="evidence" value="ECO:0007669"/>
    <property type="project" value="UniProtKB-UniRule"/>
</dbReference>
<feature type="binding site" evidence="11">
    <location>
        <position position="46"/>
    </location>
    <ligand>
        <name>NADP(+)</name>
        <dbReference type="ChEBI" id="CHEBI:58349"/>
    </ligand>
</feature>
<dbReference type="FunFam" id="3.60.150.10:FF:000002">
    <property type="entry name" value="Chorismate synthase"/>
    <property type="match status" value="1"/>
</dbReference>
<keyword evidence="5 11" id="KW-0285">Flavoprotein</keyword>
<name>A0A916PEI9_KRYT1</name>
<comment type="caution">
    <text evidence="13">The sequence shown here is derived from an EMBL/GenBank/DDBJ whole genome shotgun (WGS) entry which is preliminary data.</text>
</comment>
<proteinExistence type="inferred from homology"/>
<dbReference type="GO" id="GO:0005829">
    <property type="term" value="C:cytosol"/>
    <property type="evidence" value="ECO:0007669"/>
    <property type="project" value="TreeGrafter"/>
</dbReference>
<organism evidence="13 14">
    <name type="scientific">Kryptobacter tengchongensis</name>
    <dbReference type="NCBI Taxonomy" id="1643429"/>
    <lineage>
        <taxon>Bacteria</taxon>
        <taxon>Pseudomonadati</taxon>
        <taxon>Candidatus Kryptoniota</taxon>
        <taxon>Candidatus Kryptobacter</taxon>
    </lineage>
</organism>
<feature type="binding site" evidence="11">
    <location>
        <begin position="128"/>
        <end position="130"/>
    </location>
    <ligand>
        <name>FMN</name>
        <dbReference type="ChEBI" id="CHEBI:58210"/>
    </ligand>
</feature>
<feature type="binding site" evidence="11">
    <location>
        <position position="305"/>
    </location>
    <ligand>
        <name>FMN</name>
        <dbReference type="ChEBI" id="CHEBI:58210"/>
    </ligand>
</feature>
<dbReference type="CDD" id="cd07304">
    <property type="entry name" value="Chorismate_synthase"/>
    <property type="match status" value="1"/>
</dbReference>
<keyword evidence="7 11" id="KW-0274">FAD</keyword>
<evidence type="ECO:0000256" key="4">
    <source>
        <dbReference type="ARBA" id="ARBA00022605"/>
    </source>
</evidence>
<comment type="function">
    <text evidence="11">Catalyzes the anti-1,4-elimination of the C-3 phosphate and the C-6 proR hydrogen from 5-enolpyruvylshikimate-3-phosphate (EPSP) to yield chorismate, which is the branch point compound that serves as the starting substrate for the three terminal pathways of aromatic amino acid biosynthesis. This reaction introduces a second double bond into the aromatic ring system.</text>
</comment>
<dbReference type="PIRSF" id="PIRSF001456">
    <property type="entry name" value="Chorismate_synth"/>
    <property type="match status" value="1"/>
</dbReference>
<comment type="cofactor">
    <cofactor evidence="11 12">
        <name>FMNH2</name>
        <dbReference type="ChEBI" id="CHEBI:57618"/>
    </cofactor>
    <text evidence="11 12">Reduced FMN (FMNH(2)).</text>
</comment>
<comment type="subunit">
    <text evidence="11">Homotetramer.</text>
</comment>
<evidence type="ECO:0000256" key="6">
    <source>
        <dbReference type="ARBA" id="ARBA00022643"/>
    </source>
</evidence>
<dbReference type="GO" id="GO:0009073">
    <property type="term" value="P:aromatic amino acid family biosynthetic process"/>
    <property type="evidence" value="ECO:0007669"/>
    <property type="project" value="UniProtKB-KW"/>
</dbReference>
<evidence type="ECO:0000256" key="9">
    <source>
        <dbReference type="ARBA" id="ARBA00023141"/>
    </source>
</evidence>
<feature type="binding site" evidence="11">
    <location>
        <position position="346"/>
    </location>
    <ligand>
        <name>FMN</name>
        <dbReference type="ChEBI" id="CHEBI:58210"/>
    </ligand>
</feature>
<evidence type="ECO:0000256" key="5">
    <source>
        <dbReference type="ARBA" id="ARBA00022630"/>
    </source>
</evidence>
<dbReference type="SUPFAM" id="SSF103263">
    <property type="entry name" value="Chorismate synthase, AroC"/>
    <property type="match status" value="1"/>
</dbReference>
<comment type="pathway">
    <text evidence="1 11 12">Metabolic intermediate biosynthesis; chorismate biosynthesis; chorismate from D-erythrose 4-phosphate and phosphoenolpyruvate: step 7/7.</text>
</comment>
<keyword evidence="4 11" id="KW-0028">Amino-acid biosynthesis</keyword>
<comment type="catalytic activity">
    <reaction evidence="11 12">
        <text>5-O-(1-carboxyvinyl)-3-phosphoshikimate = chorismate + phosphate</text>
        <dbReference type="Rhea" id="RHEA:21020"/>
        <dbReference type="ChEBI" id="CHEBI:29748"/>
        <dbReference type="ChEBI" id="CHEBI:43474"/>
        <dbReference type="ChEBI" id="CHEBI:57701"/>
        <dbReference type="EC" id="4.2.3.5"/>
    </reaction>
</comment>
<dbReference type="EMBL" id="CZVV01000075">
    <property type="protein sequence ID" value="CUT02813.1"/>
    <property type="molecule type" value="Genomic_DNA"/>
</dbReference>
<dbReference type="GO" id="GO:0010181">
    <property type="term" value="F:FMN binding"/>
    <property type="evidence" value="ECO:0007669"/>
    <property type="project" value="TreeGrafter"/>
</dbReference>
<dbReference type="NCBIfam" id="NF003793">
    <property type="entry name" value="PRK05382.1"/>
    <property type="match status" value="1"/>
</dbReference>
<evidence type="ECO:0000313" key="14">
    <source>
        <dbReference type="Proteomes" id="UP000243105"/>
    </source>
</evidence>
<feature type="binding site" evidence="11">
    <location>
        <begin position="261"/>
        <end position="262"/>
    </location>
    <ligand>
        <name>FMN</name>
        <dbReference type="ChEBI" id="CHEBI:58210"/>
    </ligand>
</feature>
<dbReference type="NCBIfam" id="TIGR00033">
    <property type="entry name" value="aroC"/>
    <property type="match status" value="1"/>
</dbReference>
<evidence type="ECO:0000313" key="13">
    <source>
        <dbReference type="EMBL" id="CUT02813.1"/>
    </source>
</evidence>
<dbReference type="HAMAP" id="MF_00300">
    <property type="entry name" value="Chorismate_synth"/>
    <property type="match status" value="1"/>
</dbReference>
<dbReference type="InterPro" id="IPR020541">
    <property type="entry name" value="Chorismate_synthase_CS"/>
</dbReference>
<reference evidence="13 14" key="1">
    <citation type="submission" date="2015-11" db="EMBL/GenBank/DDBJ databases">
        <authorList>
            <person name="Varghese N."/>
        </authorList>
    </citation>
    <scope>NUCLEOTIDE SEQUENCE [LARGE SCALE GENOMIC DNA]</scope>
    <source>
        <strain evidence="13 14">JGI-25</strain>
    </source>
</reference>
<keyword evidence="9 11" id="KW-0057">Aromatic amino acid biosynthesis</keyword>
<dbReference type="GO" id="GO:0009423">
    <property type="term" value="P:chorismate biosynthetic process"/>
    <property type="evidence" value="ECO:0007669"/>
    <property type="project" value="UniProtKB-UniRule"/>
</dbReference>
<dbReference type="Proteomes" id="UP000243105">
    <property type="component" value="Unassembled WGS sequence"/>
</dbReference>
<evidence type="ECO:0000256" key="1">
    <source>
        <dbReference type="ARBA" id="ARBA00005044"/>
    </source>
</evidence>
<dbReference type="Gene3D" id="3.60.150.10">
    <property type="entry name" value="Chorismate synthase AroC"/>
    <property type="match status" value="1"/>
</dbReference>
<evidence type="ECO:0000256" key="10">
    <source>
        <dbReference type="ARBA" id="ARBA00023239"/>
    </source>
</evidence>
<evidence type="ECO:0000256" key="2">
    <source>
        <dbReference type="ARBA" id="ARBA00008014"/>
    </source>
</evidence>
<keyword evidence="10 11" id="KW-0456">Lyase</keyword>
<accession>A0A916PEI9</accession>
<comment type="similarity">
    <text evidence="2 11 12">Belongs to the chorismate synthase family.</text>
</comment>
<gene>
    <name evidence="11" type="primary">aroC</name>
    <name evidence="13" type="ORF">JGI25_01128</name>
</gene>
<dbReference type="InterPro" id="IPR000453">
    <property type="entry name" value="Chorismate_synth"/>
</dbReference>
<dbReference type="PANTHER" id="PTHR21085">
    <property type="entry name" value="CHORISMATE SYNTHASE"/>
    <property type="match status" value="1"/>
</dbReference>
<feature type="binding site" evidence="11">
    <location>
        <begin position="320"/>
        <end position="324"/>
    </location>
    <ligand>
        <name>FMN</name>
        <dbReference type="ChEBI" id="CHEBI:58210"/>
    </ligand>
</feature>
<protein>
    <recommendedName>
        <fullName evidence="3 11">Chorismate synthase</fullName>
        <shortName evidence="11">CS</shortName>
        <ecNumber evidence="3 11">4.2.3.5</ecNumber>
    </recommendedName>
    <alternativeName>
        <fullName evidence="11">5-enolpyruvylshikimate-3-phosphate phospholyase</fullName>
    </alternativeName>
</protein>
<dbReference type="PANTHER" id="PTHR21085:SF0">
    <property type="entry name" value="CHORISMATE SYNTHASE"/>
    <property type="match status" value="1"/>
</dbReference>
<keyword evidence="6 11" id="KW-0288">FMN</keyword>
<evidence type="ECO:0000256" key="8">
    <source>
        <dbReference type="ARBA" id="ARBA00022857"/>
    </source>
</evidence>
<dbReference type="RefSeq" id="WP_072264022.1">
    <property type="nucleotide sequence ID" value="NZ_CZVV01000075.1"/>
</dbReference>
<sequence length="395" mass="43483">MIRILTAGESHGKALVGIIEGIPAGLEISVEYINFHLKRRQMGYGRGGRMRIESDEVEIISGVRFGKTLGSPIALMIKNRDWGNWKSKMSIEEIDDVIEKITVPRPGHADLAGYFKYGFDDIRDVIERASARETAIRVACCSIARKLLEEMGIFIGSHVVQIGYVKVEDRNKLDKKIQKLIHKPKGALEVSLSADESEVRCLDKSVEKKMKEVIKNAMKNGDTVGGVFEVIVTGLPIGLGSYVQWDRRLDGLLAQVIMSIQAVKGVEIGPAFENATKFGSEVHDEIFVKNGKIYRKTNRAGGIEGGMTNGQPIVLRVAMKPISTVIKGLNSVDLKKLKPVKSRYERSDFCAVPSASIIAESVIAPVIANAVLEKFGGDSLKELKKNYKGAIFALW</sequence>
<dbReference type="EC" id="4.2.3.5" evidence="3 11"/>
<dbReference type="Pfam" id="PF01264">
    <property type="entry name" value="Chorismate_synt"/>
    <property type="match status" value="1"/>
</dbReference>
<evidence type="ECO:0000256" key="11">
    <source>
        <dbReference type="HAMAP-Rule" id="MF_00300"/>
    </source>
</evidence>
<dbReference type="GO" id="GO:0008652">
    <property type="term" value="P:amino acid biosynthetic process"/>
    <property type="evidence" value="ECO:0007669"/>
    <property type="project" value="UniProtKB-KW"/>
</dbReference>
<dbReference type="InterPro" id="IPR035904">
    <property type="entry name" value="Chorismate_synth_AroC_sf"/>
</dbReference>
<keyword evidence="8 11" id="KW-0521">NADP</keyword>
<dbReference type="AlphaFoldDB" id="A0A916PEI9"/>
<feature type="binding site" evidence="11">
    <location>
        <position position="40"/>
    </location>
    <ligand>
        <name>NADP(+)</name>
        <dbReference type="ChEBI" id="CHEBI:58349"/>
    </ligand>
</feature>
<evidence type="ECO:0000256" key="12">
    <source>
        <dbReference type="RuleBase" id="RU000605"/>
    </source>
</evidence>